<feature type="domain" description="GTP-binding protein TrmE N-terminal" evidence="1">
    <location>
        <begin position="6"/>
        <end position="82"/>
    </location>
</feature>
<feature type="non-terminal residue" evidence="2">
    <location>
        <position position="82"/>
    </location>
</feature>
<dbReference type="GO" id="GO:0005829">
    <property type="term" value="C:cytosol"/>
    <property type="evidence" value="ECO:0007669"/>
    <property type="project" value="TreeGrafter"/>
</dbReference>
<sequence length="82" mass="8764">MLDQSTICAISTPPGSGAIAVIRLSGSEAISIAGKIFRSPNKSKKLEDQPANTLHFGQIIWKDEVIDEVVVALFRAPHSFSG</sequence>
<protein>
    <submittedName>
        <fullName evidence="2">tRNA uridine-5-carboxymethylaminomethyl(34) synthesis GTPase MnmE</fullName>
    </submittedName>
</protein>
<dbReference type="CDD" id="cd14858">
    <property type="entry name" value="TrmE_N"/>
    <property type="match status" value="1"/>
</dbReference>
<dbReference type="InterPro" id="IPR027266">
    <property type="entry name" value="TrmE/GcvT-like"/>
</dbReference>
<dbReference type="AlphaFoldDB" id="A0A831PQ39"/>
<dbReference type="PANTHER" id="PTHR42714">
    <property type="entry name" value="TRNA MODIFICATION GTPASE GTPBP3"/>
    <property type="match status" value="1"/>
</dbReference>
<dbReference type="InterPro" id="IPR018948">
    <property type="entry name" value="GTP-bd_TrmE_N"/>
</dbReference>
<name>A0A831PQ39_9BACT</name>
<organism evidence="2">
    <name type="scientific">Mariniphaga anaerophila</name>
    <dbReference type="NCBI Taxonomy" id="1484053"/>
    <lineage>
        <taxon>Bacteria</taxon>
        <taxon>Pseudomonadati</taxon>
        <taxon>Bacteroidota</taxon>
        <taxon>Bacteroidia</taxon>
        <taxon>Marinilabiliales</taxon>
        <taxon>Prolixibacteraceae</taxon>
        <taxon>Mariniphaga</taxon>
    </lineage>
</organism>
<dbReference type="SUPFAM" id="SSF103025">
    <property type="entry name" value="Folate-binding domain"/>
    <property type="match status" value="1"/>
</dbReference>
<dbReference type="GO" id="GO:0002098">
    <property type="term" value="P:tRNA wobble uridine modification"/>
    <property type="evidence" value="ECO:0007669"/>
    <property type="project" value="TreeGrafter"/>
</dbReference>
<dbReference type="Gene3D" id="3.30.1360.120">
    <property type="entry name" value="Probable tRNA modification gtpase trme, domain 1"/>
    <property type="match status" value="1"/>
</dbReference>
<comment type="caution">
    <text evidence="2">The sequence shown here is derived from an EMBL/GenBank/DDBJ whole genome shotgun (WGS) entry which is preliminary data.</text>
</comment>
<accession>A0A831PQ39</accession>
<evidence type="ECO:0000313" key="2">
    <source>
        <dbReference type="EMBL" id="HDR51293.1"/>
    </source>
</evidence>
<dbReference type="PANTHER" id="PTHR42714:SF2">
    <property type="entry name" value="TRNA MODIFICATION GTPASE GTPBP3, MITOCHONDRIAL"/>
    <property type="match status" value="1"/>
</dbReference>
<dbReference type="GO" id="GO:0030488">
    <property type="term" value="P:tRNA methylation"/>
    <property type="evidence" value="ECO:0007669"/>
    <property type="project" value="TreeGrafter"/>
</dbReference>
<proteinExistence type="predicted"/>
<dbReference type="Proteomes" id="UP000886047">
    <property type="component" value="Unassembled WGS sequence"/>
</dbReference>
<gene>
    <name evidence="2" type="ORF">ENN90_06695</name>
</gene>
<dbReference type="EMBL" id="DSDK01000365">
    <property type="protein sequence ID" value="HDR51293.1"/>
    <property type="molecule type" value="Genomic_DNA"/>
</dbReference>
<dbReference type="Pfam" id="PF10396">
    <property type="entry name" value="TrmE_N"/>
    <property type="match status" value="1"/>
</dbReference>
<reference evidence="2" key="1">
    <citation type="journal article" date="2020" name="mSystems">
        <title>Genome- and Community-Level Interaction Insights into Carbon Utilization and Element Cycling Functions of Hydrothermarchaeota in Hydrothermal Sediment.</title>
        <authorList>
            <person name="Zhou Z."/>
            <person name="Liu Y."/>
            <person name="Xu W."/>
            <person name="Pan J."/>
            <person name="Luo Z.H."/>
            <person name="Li M."/>
        </authorList>
    </citation>
    <scope>NUCLEOTIDE SEQUENCE [LARGE SCALE GENOMIC DNA]</scope>
    <source>
        <strain evidence="2">SpSt-1217</strain>
    </source>
</reference>
<evidence type="ECO:0000259" key="1">
    <source>
        <dbReference type="Pfam" id="PF10396"/>
    </source>
</evidence>